<evidence type="ECO:0000313" key="2">
    <source>
        <dbReference type="EMBL" id="KAG5187565.1"/>
    </source>
</evidence>
<evidence type="ECO:0000313" key="3">
    <source>
        <dbReference type="Proteomes" id="UP000664859"/>
    </source>
</evidence>
<dbReference type="Proteomes" id="UP000664859">
    <property type="component" value="Unassembled WGS sequence"/>
</dbReference>
<keyword evidence="1" id="KW-1133">Transmembrane helix</keyword>
<evidence type="ECO:0000256" key="1">
    <source>
        <dbReference type="SAM" id="Phobius"/>
    </source>
</evidence>
<gene>
    <name evidence="2" type="ORF">JKP88DRAFT_353686</name>
</gene>
<evidence type="ECO:0008006" key="4">
    <source>
        <dbReference type="Google" id="ProtNLM"/>
    </source>
</evidence>
<dbReference type="AlphaFoldDB" id="A0A835Z9X6"/>
<organism evidence="2 3">
    <name type="scientific">Tribonema minus</name>
    <dbReference type="NCBI Taxonomy" id="303371"/>
    <lineage>
        <taxon>Eukaryota</taxon>
        <taxon>Sar</taxon>
        <taxon>Stramenopiles</taxon>
        <taxon>Ochrophyta</taxon>
        <taxon>PX clade</taxon>
        <taxon>Xanthophyceae</taxon>
        <taxon>Tribonematales</taxon>
        <taxon>Tribonemataceae</taxon>
        <taxon>Tribonema</taxon>
    </lineage>
</organism>
<dbReference type="Pfam" id="PF15879">
    <property type="entry name" value="MWFE"/>
    <property type="match status" value="1"/>
</dbReference>
<name>A0A835Z9X6_9STRA</name>
<protein>
    <recommendedName>
        <fullName evidence="4">NADH dehydrogenase [ubiquinone] 1 alpha subcomplex subunit 1</fullName>
    </recommendedName>
</protein>
<reference evidence="2" key="1">
    <citation type="submission" date="2021-02" db="EMBL/GenBank/DDBJ databases">
        <title>First Annotated Genome of the Yellow-green Alga Tribonema minus.</title>
        <authorList>
            <person name="Mahan K.M."/>
        </authorList>
    </citation>
    <scope>NUCLEOTIDE SEQUENCE</scope>
    <source>
        <strain evidence="2">UTEX B ZZ1240</strain>
    </source>
</reference>
<dbReference type="InterPro" id="IPR017384">
    <property type="entry name" value="NADH_Ub_cplx-1_asu_su-1"/>
</dbReference>
<keyword evidence="1" id="KW-0812">Transmembrane</keyword>
<dbReference type="EMBL" id="JAFCMP010000088">
    <property type="protein sequence ID" value="KAG5187565.1"/>
    <property type="molecule type" value="Genomic_DNA"/>
</dbReference>
<comment type="caution">
    <text evidence="2">The sequence shown here is derived from an EMBL/GenBank/DDBJ whole genome shotgun (WGS) entry which is preliminary data.</text>
</comment>
<feature type="transmembrane region" description="Helical" evidence="1">
    <location>
        <begin position="6"/>
        <end position="26"/>
    </location>
</feature>
<accession>A0A835Z9X6</accession>
<keyword evidence="3" id="KW-1185">Reference proteome</keyword>
<sequence>MPTQTLPGIIIVGAAVGLAGAILGGVHRLSTGEWRMSGRTKWDFDCANRDKRVRAWQKQIDKQLADQAKDPAAAEALSYYPIAHEDYE</sequence>
<proteinExistence type="predicted"/>
<keyword evidence="1" id="KW-0472">Membrane</keyword>